<reference evidence="1" key="1">
    <citation type="submission" date="2022-05" db="EMBL/GenBank/DDBJ databases">
        <authorList>
            <person name="Pankratov T."/>
        </authorList>
    </citation>
    <scope>NUCLEOTIDE SEQUENCE</scope>
    <source>
        <strain evidence="1">BP6-180914</strain>
    </source>
</reference>
<dbReference type="EMBL" id="JAMOIM010000009">
    <property type="protein sequence ID" value="MCW6509345.1"/>
    <property type="molecule type" value="Genomic_DNA"/>
</dbReference>
<organism evidence="1 2">
    <name type="scientific">Lichenifustis flavocetrariae</name>
    <dbReference type="NCBI Taxonomy" id="2949735"/>
    <lineage>
        <taxon>Bacteria</taxon>
        <taxon>Pseudomonadati</taxon>
        <taxon>Pseudomonadota</taxon>
        <taxon>Alphaproteobacteria</taxon>
        <taxon>Hyphomicrobiales</taxon>
        <taxon>Lichenihabitantaceae</taxon>
        <taxon>Lichenifustis</taxon>
    </lineage>
</organism>
<dbReference type="Pfam" id="PF06240">
    <property type="entry name" value="COXG"/>
    <property type="match status" value="1"/>
</dbReference>
<dbReference type="Proteomes" id="UP001165667">
    <property type="component" value="Unassembled WGS sequence"/>
</dbReference>
<evidence type="ECO:0000313" key="2">
    <source>
        <dbReference type="Proteomes" id="UP001165667"/>
    </source>
</evidence>
<dbReference type="InterPro" id="IPR010419">
    <property type="entry name" value="CO_DH_gsu"/>
</dbReference>
<dbReference type="SUPFAM" id="SSF55961">
    <property type="entry name" value="Bet v1-like"/>
    <property type="match status" value="1"/>
</dbReference>
<dbReference type="PANTHER" id="PTHR38588">
    <property type="entry name" value="BLL0334 PROTEIN"/>
    <property type="match status" value="1"/>
</dbReference>
<accession>A0AA41YXX9</accession>
<dbReference type="RefSeq" id="WP_282585713.1">
    <property type="nucleotide sequence ID" value="NZ_JAMOIM010000009.1"/>
</dbReference>
<dbReference type="AlphaFoldDB" id="A0AA41YXX9"/>
<dbReference type="InterPro" id="IPR023393">
    <property type="entry name" value="START-like_dom_sf"/>
</dbReference>
<dbReference type="CDD" id="cd05018">
    <property type="entry name" value="CoxG"/>
    <property type="match status" value="1"/>
</dbReference>
<sequence length="153" mass="16225">MAITLEGAFTIPADKRIVWSGLNDPDVLRACIPGCHTLEKASDNEFFAIAKVKIGPMNTSIKGKVELRDVDAPNSCRLLGEGLGGIAGFAKGEADIRLTDVPEGTSVTYAVEANVGGKLAHLGGRFFDGMAKRMVDRFFARFVAVIAPDQSAA</sequence>
<evidence type="ECO:0000313" key="1">
    <source>
        <dbReference type="EMBL" id="MCW6509345.1"/>
    </source>
</evidence>
<protein>
    <submittedName>
        <fullName evidence="1">Carbon monoxide dehydrogenase subunit G</fullName>
    </submittedName>
</protein>
<dbReference type="PANTHER" id="PTHR38588:SF1">
    <property type="entry name" value="BLL0334 PROTEIN"/>
    <property type="match status" value="1"/>
</dbReference>
<comment type="caution">
    <text evidence="1">The sequence shown here is derived from an EMBL/GenBank/DDBJ whole genome shotgun (WGS) entry which is preliminary data.</text>
</comment>
<name>A0AA41YXX9_9HYPH</name>
<keyword evidence="2" id="KW-1185">Reference proteome</keyword>
<dbReference type="Gene3D" id="3.30.530.20">
    <property type="match status" value="1"/>
</dbReference>
<proteinExistence type="predicted"/>
<gene>
    <name evidence="1" type="ORF">M8523_15080</name>
</gene>